<reference evidence="3 4" key="1">
    <citation type="journal article" date="2019" name="Int. J. Syst. Evol. Microbiol.">
        <title>The Global Catalogue of Microorganisms (GCM) 10K type strain sequencing project: providing services to taxonomists for standard genome sequencing and annotation.</title>
        <authorList>
            <consortium name="The Broad Institute Genomics Platform"/>
            <consortium name="The Broad Institute Genome Sequencing Center for Infectious Disease"/>
            <person name="Wu L."/>
            <person name="Ma J."/>
        </authorList>
    </citation>
    <scope>NUCLEOTIDE SEQUENCE [LARGE SCALE GENOMIC DNA]</scope>
    <source>
        <strain evidence="3 4">SKJ47</strain>
    </source>
</reference>
<accession>A0ABD5UYF6</accession>
<dbReference type="RefSeq" id="WP_379743788.1">
    <property type="nucleotide sequence ID" value="NZ_JBHSVN010000001.1"/>
</dbReference>
<keyword evidence="1" id="KW-0472">Membrane</keyword>
<feature type="transmembrane region" description="Helical" evidence="1">
    <location>
        <begin position="56"/>
        <end position="79"/>
    </location>
</feature>
<organism evidence="3 4">
    <name type="scientific">Halopenitus salinus</name>
    <dbReference type="NCBI Taxonomy" id="1198295"/>
    <lineage>
        <taxon>Archaea</taxon>
        <taxon>Methanobacteriati</taxon>
        <taxon>Methanobacteriota</taxon>
        <taxon>Stenosarchaea group</taxon>
        <taxon>Halobacteria</taxon>
        <taxon>Halobacteriales</taxon>
        <taxon>Haloferacaceae</taxon>
        <taxon>Halopenitus</taxon>
    </lineage>
</organism>
<keyword evidence="4" id="KW-1185">Reference proteome</keyword>
<dbReference type="Pfam" id="PF13240">
    <property type="entry name" value="Zn_Ribbon_1"/>
    <property type="match status" value="1"/>
</dbReference>
<name>A0ABD5UYF6_9EURY</name>
<gene>
    <name evidence="3" type="ORF">ACFQE9_09485</name>
</gene>
<dbReference type="Proteomes" id="UP001596296">
    <property type="component" value="Unassembled WGS sequence"/>
</dbReference>
<dbReference type="EMBL" id="JBHSXL010000009">
    <property type="protein sequence ID" value="MFC6892834.1"/>
    <property type="molecule type" value="Genomic_DNA"/>
</dbReference>
<evidence type="ECO:0000259" key="2">
    <source>
        <dbReference type="Pfam" id="PF13240"/>
    </source>
</evidence>
<proteinExistence type="predicted"/>
<dbReference type="AlphaFoldDB" id="A0ABD5UYF6"/>
<evidence type="ECO:0000313" key="3">
    <source>
        <dbReference type="EMBL" id="MFC6892834.1"/>
    </source>
</evidence>
<sequence length="136" mass="14896">MPKCPACGTAVTDIAQYCSECGTSLDDIGETQVAGSDVDLEREADRSSNTSRESMFYIGAVLGVFGVVVFPYVFFLVALPEAILHLVRGHGTLEYLSRDARDNPAMKGTFLIFRWYGNFLILAFFAGILIGFLLLI</sequence>
<keyword evidence="1" id="KW-0812">Transmembrane</keyword>
<evidence type="ECO:0000256" key="1">
    <source>
        <dbReference type="SAM" id="Phobius"/>
    </source>
</evidence>
<dbReference type="InterPro" id="IPR026870">
    <property type="entry name" value="Zinc_ribbon_dom"/>
</dbReference>
<feature type="transmembrane region" description="Helical" evidence="1">
    <location>
        <begin position="115"/>
        <end position="135"/>
    </location>
</feature>
<feature type="domain" description="Zinc-ribbon" evidence="2">
    <location>
        <begin position="3"/>
        <end position="25"/>
    </location>
</feature>
<comment type="caution">
    <text evidence="3">The sequence shown here is derived from an EMBL/GenBank/DDBJ whole genome shotgun (WGS) entry which is preliminary data.</text>
</comment>
<keyword evidence="1" id="KW-1133">Transmembrane helix</keyword>
<protein>
    <submittedName>
        <fullName evidence="3">Zinc-ribbon domain-containing protein</fullName>
    </submittedName>
</protein>
<evidence type="ECO:0000313" key="4">
    <source>
        <dbReference type="Proteomes" id="UP001596296"/>
    </source>
</evidence>